<proteinExistence type="inferred from homology"/>
<feature type="binding site" evidence="5">
    <location>
        <position position="40"/>
    </location>
    <ligand>
        <name>molybdate</name>
        <dbReference type="ChEBI" id="CHEBI:36264"/>
    </ligand>
</feature>
<evidence type="ECO:0000256" key="1">
    <source>
        <dbReference type="ARBA" id="ARBA00009175"/>
    </source>
</evidence>
<dbReference type="PIRSF" id="PIRSF004846">
    <property type="entry name" value="ModA"/>
    <property type="match status" value="1"/>
</dbReference>
<evidence type="ECO:0000256" key="5">
    <source>
        <dbReference type="PIRSR" id="PIRSR004846-1"/>
    </source>
</evidence>
<keyword evidence="2 5" id="KW-0500">Molybdenum</keyword>
<evidence type="ECO:0000256" key="4">
    <source>
        <dbReference type="ARBA" id="ARBA00022729"/>
    </source>
</evidence>
<dbReference type="GO" id="GO:0015689">
    <property type="term" value="P:molybdate ion transport"/>
    <property type="evidence" value="ECO:0007669"/>
    <property type="project" value="InterPro"/>
</dbReference>
<keyword evidence="3 5" id="KW-0479">Metal-binding</keyword>
<protein>
    <submittedName>
        <fullName evidence="6">Molybdate transport system substrate-binding protein</fullName>
    </submittedName>
</protein>
<evidence type="ECO:0000313" key="6">
    <source>
        <dbReference type="EMBL" id="SHJ35806.1"/>
    </source>
</evidence>
<dbReference type="NCBIfam" id="TIGR01256">
    <property type="entry name" value="modA"/>
    <property type="match status" value="1"/>
</dbReference>
<dbReference type="Proteomes" id="UP000324781">
    <property type="component" value="Unassembled WGS sequence"/>
</dbReference>
<reference evidence="6 7" key="1">
    <citation type="submission" date="2016-11" db="EMBL/GenBank/DDBJ databases">
        <authorList>
            <person name="Varghese N."/>
            <person name="Submissions S."/>
        </authorList>
    </citation>
    <scope>NUCLEOTIDE SEQUENCE [LARGE SCALE GENOMIC DNA]</scope>
    <source>
        <strain evidence="6 7">DSM 19027</strain>
    </source>
</reference>
<dbReference type="FunFam" id="3.40.190.10:FF:000035">
    <property type="entry name" value="Molybdate ABC transporter substrate-binding protein"/>
    <property type="match status" value="1"/>
</dbReference>
<dbReference type="SUPFAM" id="SSF53850">
    <property type="entry name" value="Periplasmic binding protein-like II"/>
    <property type="match status" value="1"/>
</dbReference>
<dbReference type="PANTHER" id="PTHR30632:SF0">
    <property type="entry name" value="SULFATE-BINDING PROTEIN"/>
    <property type="match status" value="1"/>
</dbReference>
<feature type="binding site" evidence="5">
    <location>
        <position position="149"/>
    </location>
    <ligand>
        <name>molybdate</name>
        <dbReference type="ChEBI" id="CHEBI:36264"/>
    </ligand>
</feature>
<evidence type="ECO:0000256" key="3">
    <source>
        <dbReference type="ARBA" id="ARBA00022723"/>
    </source>
</evidence>
<name>A0A1M6IMQ7_9FIRM</name>
<evidence type="ECO:0000313" key="7">
    <source>
        <dbReference type="Proteomes" id="UP000324781"/>
    </source>
</evidence>
<evidence type="ECO:0000256" key="2">
    <source>
        <dbReference type="ARBA" id="ARBA00022505"/>
    </source>
</evidence>
<dbReference type="EMBL" id="FQZP01000045">
    <property type="protein sequence ID" value="SHJ35806.1"/>
    <property type="molecule type" value="Genomic_DNA"/>
</dbReference>
<dbReference type="InterPro" id="IPR005950">
    <property type="entry name" value="ModA"/>
</dbReference>
<dbReference type="Gene3D" id="3.40.190.10">
    <property type="entry name" value="Periplasmic binding protein-like II"/>
    <property type="match status" value="2"/>
</dbReference>
<feature type="binding site" evidence="5">
    <location>
        <position position="176"/>
    </location>
    <ligand>
        <name>molybdate</name>
        <dbReference type="ChEBI" id="CHEBI:36264"/>
    </ligand>
</feature>
<keyword evidence="4" id="KW-0732">Signal</keyword>
<keyword evidence="7" id="KW-1185">Reference proteome</keyword>
<feature type="binding site" evidence="5">
    <location>
        <position position="194"/>
    </location>
    <ligand>
        <name>molybdate</name>
        <dbReference type="ChEBI" id="CHEBI:36264"/>
    </ligand>
</feature>
<sequence>MKKSGFYLFGFLLLVALFAVSLLMGSGEKPVTLTLSAAQSLKDVLAEITALYQEKYPQTQVVVNLGGSGSLQRQIEQGAPVDLFISAAVDNMEQLKNKGLLHEDTCYNLLQNRLVLVTPKDELNINGFDDLLSDRVKVVALGEPGSVPAGKYALEALSCFGMDESIKQKAVYAKDVKEVAAWVESGNAQAGMVYATDVLSAKGLRIAAEAPPESHSPIVYPAGVIKGGQVKEAQRMLKFLFSEEAAAIFEEYGFTVLSGDAYDF</sequence>
<accession>A0A1M6IMQ7</accession>
<dbReference type="Pfam" id="PF13531">
    <property type="entry name" value="SBP_bac_11"/>
    <property type="match status" value="1"/>
</dbReference>
<dbReference type="OrthoDB" id="9785015at2"/>
<dbReference type="InterPro" id="IPR041879">
    <property type="entry name" value="YvgL-like_PBP2"/>
</dbReference>
<dbReference type="RefSeq" id="WP_149679290.1">
    <property type="nucleotide sequence ID" value="NZ_FQZP01000045.1"/>
</dbReference>
<dbReference type="GO" id="GO:0046872">
    <property type="term" value="F:metal ion binding"/>
    <property type="evidence" value="ECO:0007669"/>
    <property type="project" value="UniProtKB-KW"/>
</dbReference>
<gene>
    <name evidence="6" type="ORF">SAMN05444373_104521</name>
</gene>
<dbReference type="GO" id="GO:1901359">
    <property type="term" value="F:tungstate binding"/>
    <property type="evidence" value="ECO:0007669"/>
    <property type="project" value="UniProtKB-ARBA"/>
</dbReference>
<comment type="similarity">
    <text evidence="1">Belongs to the bacterial solute-binding protein ModA family.</text>
</comment>
<feature type="binding site" evidence="5">
    <location>
        <position position="68"/>
    </location>
    <ligand>
        <name>molybdate</name>
        <dbReference type="ChEBI" id="CHEBI:36264"/>
    </ligand>
</feature>
<organism evidence="6 7">
    <name type="scientific">Thermoclostridium caenicola</name>
    <dbReference type="NCBI Taxonomy" id="659425"/>
    <lineage>
        <taxon>Bacteria</taxon>
        <taxon>Bacillati</taxon>
        <taxon>Bacillota</taxon>
        <taxon>Clostridia</taxon>
        <taxon>Eubacteriales</taxon>
        <taxon>Oscillospiraceae</taxon>
        <taxon>Thermoclostridium</taxon>
    </lineage>
</organism>
<dbReference type="InterPro" id="IPR050682">
    <property type="entry name" value="ModA/WtpA"/>
</dbReference>
<dbReference type="GO" id="GO:0030973">
    <property type="term" value="F:molybdate ion binding"/>
    <property type="evidence" value="ECO:0007669"/>
    <property type="project" value="TreeGrafter"/>
</dbReference>
<dbReference type="PANTHER" id="PTHR30632">
    <property type="entry name" value="MOLYBDATE-BINDING PERIPLASMIC PROTEIN"/>
    <property type="match status" value="1"/>
</dbReference>
<dbReference type="CDD" id="cd13537">
    <property type="entry name" value="PBP2_YvgL_like"/>
    <property type="match status" value="1"/>
</dbReference>
<dbReference type="AlphaFoldDB" id="A0A1M6IMQ7"/>